<sequence>MTFSQFVFALVLLSGICIASCQSQSSSVGSEESFSEALKSLFPSRVGSPRAYSEGQQELSSWEQKSTTKPCFKSVLRDMKLHCKDLLASEELKSKFAALVTNCEFSQVGYGFPQTQCVPDKMTAQECTRAFTFIDGGVQAYISIKNHLDNICFYVQAQLFSENTEFAVHKLVDASDLAHQRFVSLEQAMSGIGSQVESSISLQEDLSSAQSLLGVQIRLAAEEEATFRAALKTDLGMLANFSSQLESEMEEARFHHEKMAVAQDDLLRQQSRLANETVSQFYHLRTTMSHVFQMLDAVQMIQAAVKEEVESLHERHASLHSKMTESGTKQDIMSKLQQDMHLRQQNTLDALLKIHDATTTAIAQHETMLANQAVAEQSLERIQELHDKLSVHTQSLLAITGRLESQLEDVSEKNAEFVQDHARILTMLSDVAHWTRMIFAQLFSITSASFYVLSGASVFFLTATERTKTARLWLFLLFAMCFALERYLVTLTHADSAAAVSALSSQDFETSILLVRRGVVTLGIVVLLMSVLAYRDYNKENNVLLKRILQLQKGPLYVDNVE</sequence>
<dbReference type="AlphaFoldDB" id="A0A0K0VKC7"/>
<feature type="transmembrane region" description="Helical" evidence="1">
    <location>
        <begin position="438"/>
        <end position="461"/>
    </location>
</feature>
<keyword evidence="2" id="KW-0732">Signal</keyword>
<proteinExistence type="predicted"/>
<dbReference type="PANTHER" id="PTHR33538:SF2">
    <property type="entry name" value="PROTEIN GAMETE EXPRESSED 1"/>
    <property type="match status" value="1"/>
</dbReference>
<feature type="signal peptide" evidence="2">
    <location>
        <begin position="1"/>
        <end position="21"/>
    </location>
</feature>
<keyword evidence="1" id="KW-0472">Membrane</keyword>
<feature type="chain" id="PRO_5005453341" evidence="2">
    <location>
        <begin position="22"/>
        <end position="562"/>
    </location>
</feature>
<protein>
    <submittedName>
        <fullName evidence="3">GEX1-like protein</fullName>
    </submittedName>
</protein>
<dbReference type="PANTHER" id="PTHR33538">
    <property type="entry name" value="PROTEIN GAMETE EXPRESSED 1"/>
    <property type="match status" value="1"/>
</dbReference>
<evidence type="ECO:0000313" key="3">
    <source>
        <dbReference type="EMBL" id="AKS04554.1"/>
    </source>
</evidence>
<accession>A0A0K0VKC7</accession>
<dbReference type="EMBL" id="KR230049">
    <property type="protein sequence ID" value="AKS04554.1"/>
    <property type="molecule type" value="Genomic_DNA"/>
</dbReference>
<name>A0A0K0VKC7_ANDGO</name>
<feature type="transmembrane region" description="Helical" evidence="1">
    <location>
        <begin position="514"/>
        <end position="534"/>
    </location>
</feature>
<dbReference type="InterPro" id="IPR040346">
    <property type="entry name" value="GEX1/Brambleberry"/>
</dbReference>
<reference evidence="3" key="1">
    <citation type="journal article" date="2015" name="Proc. Natl. Acad. Sci. U.S.A.">
        <title>Sex is a ubiquitous, ancient, and inherent attribute of eukaryotic life.</title>
        <authorList>
            <person name="Speijer D."/>
            <person name="Lukes J."/>
            <person name="Elias M."/>
        </authorList>
    </citation>
    <scope>NUCLEOTIDE SEQUENCE</scope>
</reference>
<keyword evidence="1" id="KW-0812">Transmembrane</keyword>
<feature type="transmembrane region" description="Helical" evidence="1">
    <location>
        <begin position="473"/>
        <end position="494"/>
    </location>
</feature>
<organism evidence="3">
    <name type="scientific">Andalucia godoyi</name>
    <name type="common">Flagellate</name>
    <dbReference type="NCBI Taxonomy" id="505711"/>
    <lineage>
        <taxon>Eukaryota</taxon>
        <taxon>Discoba</taxon>
        <taxon>Jakobida</taxon>
        <taxon>Andalucina</taxon>
        <taxon>Andaluciidae</taxon>
        <taxon>Andalucia</taxon>
    </lineage>
</organism>
<evidence type="ECO:0000256" key="1">
    <source>
        <dbReference type="SAM" id="Phobius"/>
    </source>
</evidence>
<keyword evidence="1" id="KW-1133">Transmembrane helix</keyword>
<evidence type="ECO:0000256" key="2">
    <source>
        <dbReference type="SAM" id="SignalP"/>
    </source>
</evidence>